<evidence type="ECO:0000313" key="3">
    <source>
        <dbReference type="EMBL" id="TMP87542.1"/>
    </source>
</evidence>
<evidence type="ECO:0000259" key="2">
    <source>
        <dbReference type="Pfam" id="PF13401"/>
    </source>
</evidence>
<comment type="caution">
    <text evidence="3">The sequence shown here is derived from an EMBL/GenBank/DDBJ whole genome shotgun (WGS) entry which is preliminary data.</text>
</comment>
<dbReference type="Pfam" id="PF13401">
    <property type="entry name" value="AAA_22"/>
    <property type="match status" value="1"/>
</dbReference>
<proteinExistence type="predicted"/>
<protein>
    <recommendedName>
        <fullName evidence="2">ORC1/DEAH AAA+ ATPase domain-containing protein</fullName>
    </recommendedName>
</protein>
<reference evidence="4" key="2">
    <citation type="submission" date="2019-06" db="EMBL/GenBank/DDBJ databases">
        <title>Co-occurence of chitin degradation, pigmentation and bioactivity in marine Pseudoalteromonas.</title>
        <authorList>
            <person name="Sonnenschein E.C."/>
            <person name="Bech P.K."/>
        </authorList>
    </citation>
    <scope>NUCLEOTIDE SEQUENCE [LARGE SCALE GENOMIC DNA]</scope>
    <source>
        <strain evidence="4">S2897</strain>
    </source>
</reference>
<reference evidence="3 4" key="1">
    <citation type="submission" date="2017-12" db="EMBL/GenBank/DDBJ databases">
        <authorList>
            <person name="Paulsen S."/>
            <person name="Gram L.K."/>
        </authorList>
    </citation>
    <scope>NUCLEOTIDE SEQUENCE [LARGE SCALE GENOMIC DNA]</scope>
    <source>
        <strain evidence="3 4">S2897</strain>
    </source>
</reference>
<feature type="region of interest" description="Disordered" evidence="1">
    <location>
        <begin position="426"/>
        <end position="447"/>
    </location>
</feature>
<dbReference type="InterPro" id="IPR027417">
    <property type="entry name" value="P-loop_NTPase"/>
</dbReference>
<sequence>MSLQIDAQYRKHPVSQFNGNPLTEALPVPLSVTELLPRTTKTMECDADFWSLDQLYQRAILQSMGCTHVPSDKFVTFYQKCWSLLLHSYATRNPLEPTSMALKMGLAEAYRSKPDSSIKRGIATHKTTASSVLVTGYSGAGKTTMIRSALTVIPQVICHTEFQGKPYNQNQIVWLSLDMPSTPSLKALALNFFKAVDDATGTTDYFEQWDARNRESVDRHLSGMQLVAATHEIGLVHIDELQFLLAYGNSDKAPTLTILEAMFNKIGIPMIISCTDSGLQLFSKHVLVDGKSQPEITTLRRLVNDREFRLATYSKNGDMFTNTLHALYPDWSLLHCSELSTEFVDKFYEYTSGLPAFMTRLAQVHQEYLVFLYNEGKLEPGTSTNTVKYLETVFFNQFQLYNTALKHLKNKDIRAYEDAIEEAQKAGNTESALSGSPKGFKSLPKKLASRSSPKAPLIAPMLGANISSGASIGHFKMGLKD</sequence>
<dbReference type="EMBL" id="PNCG01000005">
    <property type="protein sequence ID" value="TMP87542.1"/>
    <property type="molecule type" value="Genomic_DNA"/>
</dbReference>
<gene>
    <name evidence="3" type="ORF">CWC05_06710</name>
</gene>
<dbReference type="RefSeq" id="WP_138547745.1">
    <property type="nucleotide sequence ID" value="NZ_PNCG01000005.1"/>
</dbReference>
<evidence type="ECO:0000256" key="1">
    <source>
        <dbReference type="SAM" id="MobiDB-lite"/>
    </source>
</evidence>
<dbReference type="GO" id="GO:0016887">
    <property type="term" value="F:ATP hydrolysis activity"/>
    <property type="evidence" value="ECO:0007669"/>
    <property type="project" value="InterPro"/>
</dbReference>
<accession>A0A5S3Z5L5</accession>
<organism evidence="3 4">
    <name type="scientific">Pseudoalteromonas ruthenica</name>
    <dbReference type="NCBI Taxonomy" id="151081"/>
    <lineage>
        <taxon>Bacteria</taxon>
        <taxon>Pseudomonadati</taxon>
        <taxon>Pseudomonadota</taxon>
        <taxon>Gammaproteobacteria</taxon>
        <taxon>Alteromonadales</taxon>
        <taxon>Pseudoalteromonadaceae</taxon>
        <taxon>Pseudoalteromonas</taxon>
    </lineage>
</organism>
<dbReference type="SUPFAM" id="SSF52540">
    <property type="entry name" value="P-loop containing nucleoside triphosphate hydrolases"/>
    <property type="match status" value="1"/>
</dbReference>
<name>A0A5S3Z5L5_9GAMM</name>
<dbReference type="Gene3D" id="3.40.50.300">
    <property type="entry name" value="P-loop containing nucleotide triphosphate hydrolases"/>
    <property type="match status" value="1"/>
</dbReference>
<feature type="domain" description="ORC1/DEAH AAA+ ATPase" evidence="2">
    <location>
        <begin position="127"/>
        <end position="276"/>
    </location>
</feature>
<dbReference type="Proteomes" id="UP000305874">
    <property type="component" value="Unassembled WGS sequence"/>
</dbReference>
<dbReference type="AlphaFoldDB" id="A0A5S3Z5L5"/>
<evidence type="ECO:0000313" key="4">
    <source>
        <dbReference type="Proteomes" id="UP000305874"/>
    </source>
</evidence>
<dbReference type="InterPro" id="IPR049945">
    <property type="entry name" value="AAA_22"/>
</dbReference>